<name>A0AAV5C1X1_ELECO</name>
<gene>
    <name evidence="1" type="primary">ga08691</name>
    <name evidence="1" type="ORF">PR202_ga08691</name>
</gene>
<reference evidence="1" key="2">
    <citation type="submission" date="2021-12" db="EMBL/GenBank/DDBJ databases">
        <title>Resequencing data analysis of finger millet.</title>
        <authorList>
            <person name="Hatakeyama M."/>
            <person name="Aluri S."/>
            <person name="Balachadran M.T."/>
            <person name="Sivarajan S.R."/>
            <person name="Poveda L."/>
            <person name="Shimizu-Inatsugi R."/>
            <person name="Schlapbach R."/>
            <person name="Sreeman S.M."/>
            <person name="Shimizu K.K."/>
        </authorList>
    </citation>
    <scope>NUCLEOTIDE SEQUENCE</scope>
</reference>
<dbReference type="Proteomes" id="UP001054889">
    <property type="component" value="Unassembled WGS sequence"/>
</dbReference>
<dbReference type="EMBL" id="BQKI01000004">
    <property type="protein sequence ID" value="GJM92246.1"/>
    <property type="molecule type" value="Genomic_DNA"/>
</dbReference>
<accession>A0AAV5C1X1</accession>
<evidence type="ECO:0000313" key="2">
    <source>
        <dbReference type="Proteomes" id="UP001054889"/>
    </source>
</evidence>
<proteinExistence type="predicted"/>
<reference evidence="1" key="1">
    <citation type="journal article" date="2018" name="DNA Res.">
        <title>Multiple hybrid de novo genome assembly of finger millet, an orphan allotetraploid crop.</title>
        <authorList>
            <person name="Hatakeyama M."/>
            <person name="Aluri S."/>
            <person name="Balachadran M.T."/>
            <person name="Sivarajan S.R."/>
            <person name="Patrignani A."/>
            <person name="Gruter S."/>
            <person name="Poveda L."/>
            <person name="Shimizu-Inatsugi R."/>
            <person name="Baeten J."/>
            <person name="Francoijs K.J."/>
            <person name="Nataraja K.N."/>
            <person name="Reddy Y.A.N."/>
            <person name="Phadnis S."/>
            <person name="Ravikumar R.L."/>
            <person name="Schlapbach R."/>
            <person name="Sreeman S.M."/>
            <person name="Shimizu K.K."/>
        </authorList>
    </citation>
    <scope>NUCLEOTIDE SEQUENCE</scope>
</reference>
<sequence>MEDQPPASSSMEITAALGWSSRARNQVRAGPSAGFPIGRGNRIPLRRQIHGNRRWWWVVCVRSCEAELDGLFDEGGGRAGSG</sequence>
<protein>
    <submittedName>
        <fullName evidence="1">Uncharacterized protein</fullName>
    </submittedName>
</protein>
<keyword evidence="2" id="KW-1185">Reference proteome</keyword>
<organism evidence="1 2">
    <name type="scientific">Eleusine coracana subsp. coracana</name>
    <dbReference type="NCBI Taxonomy" id="191504"/>
    <lineage>
        <taxon>Eukaryota</taxon>
        <taxon>Viridiplantae</taxon>
        <taxon>Streptophyta</taxon>
        <taxon>Embryophyta</taxon>
        <taxon>Tracheophyta</taxon>
        <taxon>Spermatophyta</taxon>
        <taxon>Magnoliopsida</taxon>
        <taxon>Liliopsida</taxon>
        <taxon>Poales</taxon>
        <taxon>Poaceae</taxon>
        <taxon>PACMAD clade</taxon>
        <taxon>Chloridoideae</taxon>
        <taxon>Cynodonteae</taxon>
        <taxon>Eleusininae</taxon>
        <taxon>Eleusine</taxon>
    </lineage>
</organism>
<evidence type="ECO:0000313" key="1">
    <source>
        <dbReference type="EMBL" id="GJM92246.1"/>
    </source>
</evidence>
<dbReference type="AlphaFoldDB" id="A0AAV5C1X1"/>
<comment type="caution">
    <text evidence="1">The sequence shown here is derived from an EMBL/GenBank/DDBJ whole genome shotgun (WGS) entry which is preliminary data.</text>
</comment>